<organism evidence="1 2">
    <name type="scientific">Streptomyces canus</name>
    <dbReference type="NCBI Taxonomy" id="58343"/>
    <lineage>
        <taxon>Bacteria</taxon>
        <taxon>Bacillati</taxon>
        <taxon>Actinomycetota</taxon>
        <taxon>Actinomycetes</taxon>
        <taxon>Kitasatosporales</taxon>
        <taxon>Streptomycetaceae</taxon>
        <taxon>Streptomyces</taxon>
        <taxon>Streptomyces aurantiacus group</taxon>
    </lineage>
</organism>
<accession>A0AAW8FX83</accession>
<comment type="caution">
    <text evidence="1">The sequence shown here is derived from an EMBL/GenBank/DDBJ whole genome shotgun (WGS) entry which is preliminary data.</text>
</comment>
<reference evidence="1" key="1">
    <citation type="submission" date="2023-07" db="EMBL/GenBank/DDBJ databases">
        <title>Comparative genomics of wheat-associated soil bacteria to identify genetic determinants of phenazine resistance.</title>
        <authorList>
            <person name="Mouncey N."/>
        </authorList>
    </citation>
    <scope>NUCLEOTIDE SEQUENCE</scope>
    <source>
        <strain evidence="1">V4I22</strain>
    </source>
</reference>
<dbReference type="EMBL" id="JAUSZV010000006">
    <property type="protein sequence ID" value="MDQ0913585.1"/>
    <property type="molecule type" value="Genomic_DNA"/>
</dbReference>
<sequence>MIGVIGDRGDGPGLVGNVRRWADTLAEWAVELGFDTRPEPRSATTDAAATRFRSAYGSYRLASGRSAMNWPSPALAGGMNGLCWR</sequence>
<name>A0AAW8FX83_9ACTN</name>
<gene>
    <name evidence="1" type="ORF">QFZ22_009657</name>
</gene>
<dbReference type="Proteomes" id="UP001234216">
    <property type="component" value="Unassembled WGS sequence"/>
</dbReference>
<evidence type="ECO:0000313" key="2">
    <source>
        <dbReference type="Proteomes" id="UP001234216"/>
    </source>
</evidence>
<evidence type="ECO:0000313" key="1">
    <source>
        <dbReference type="EMBL" id="MDQ0913585.1"/>
    </source>
</evidence>
<dbReference type="AlphaFoldDB" id="A0AAW8FX83"/>
<protein>
    <submittedName>
        <fullName evidence="1">Uncharacterized protein</fullName>
    </submittedName>
</protein>
<proteinExistence type="predicted"/>